<gene>
    <name evidence="1" type="ORF">CP969_29090</name>
</gene>
<organism evidence="1 2">
    <name type="scientific">Streptomyces viridosporus T7A</name>
    <dbReference type="NCBI Taxonomy" id="665577"/>
    <lineage>
        <taxon>Bacteria</taxon>
        <taxon>Bacillati</taxon>
        <taxon>Actinomycetota</taxon>
        <taxon>Actinomycetes</taxon>
        <taxon>Kitasatosporales</taxon>
        <taxon>Streptomycetaceae</taxon>
        <taxon>Streptomyces</taxon>
    </lineage>
</organism>
<proteinExistence type="predicted"/>
<dbReference type="EMBL" id="CP023700">
    <property type="protein sequence ID" value="QEU88294.1"/>
    <property type="molecule type" value="Genomic_DNA"/>
</dbReference>
<sequence length="66" mass="6813">MAHRFLPGDRPWRELSVAVLGGTFTGAPAAAFDALGRATIAVVGADGRLAVARRAAPAPRSSDRGR</sequence>
<keyword evidence="2" id="KW-1185">Reference proteome</keyword>
<dbReference type="Proteomes" id="UP000327143">
    <property type="component" value="Chromosome"/>
</dbReference>
<evidence type="ECO:0000313" key="1">
    <source>
        <dbReference type="EMBL" id="QEU88294.1"/>
    </source>
</evidence>
<evidence type="ECO:0000313" key="2">
    <source>
        <dbReference type="Proteomes" id="UP000327143"/>
    </source>
</evidence>
<name>A0ABX6AMW1_STRVD</name>
<dbReference type="RefSeq" id="WP_016824223.1">
    <property type="nucleotide sequence ID" value="NZ_CP023700.1"/>
</dbReference>
<reference evidence="1 2" key="1">
    <citation type="submission" date="2017-09" db="EMBL/GenBank/DDBJ databases">
        <authorList>
            <person name="Lee N."/>
            <person name="Cho B.-K."/>
        </authorList>
    </citation>
    <scope>NUCLEOTIDE SEQUENCE [LARGE SCALE GENOMIC DNA]</scope>
    <source>
        <strain evidence="1 2">ATCC 39115</strain>
    </source>
</reference>
<accession>A0ABX6AMW1</accession>
<protein>
    <submittedName>
        <fullName evidence="1">Uncharacterized protein</fullName>
    </submittedName>
</protein>